<dbReference type="AlphaFoldDB" id="A0A9R1NQJ8"/>
<dbReference type="Gramene" id="TRITD2Av1G081560.9">
    <property type="protein sequence ID" value="TRITD2Av1G081560.9"/>
    <property type="gene ID" value="TRITD2Av1G081560"/>
</dbReference>
<accession>A0A9R1NQJ8</accession>
<evidence type="ECO:0000313" key="3">
    <source>
        <dbReference type="Proteomes" id="UP000324705"/>
    </source>
</evidence>
<keyword evidence="3" id="KW-1185">Reference proteome</keyword>
<feature type="region of interest" description="Disordered" evidence="1">
    <location>
        <begin position="93"/>
        <end position="117"/>
    </location>
</feature>
<dbReference type="EMBL" id="LT934113">
    <property type="protein sequence ID" value="VAH29202.1"/>
    <property type="molecule type" value="Genomic_DNA"/>
</dbReference>
<organism evidence="2 3">
    <name type="scientific">Triticum turgidum subsp. durum</name>
    <name type="common">Durum wheat</name>
    <name type="synonym">Triticum durum</name>
    <dbReference type="NCBI Taxonomy" id="4567"/>
    <lineage>
        <taxon>Eukaryota</taxon>
        <taxon>Viridiplantae</taxon>
        <taxon>Streptophyta</taxon>
        <taxon>Embryophyta</taxon>
        <taxon>Tracheophyta</taxon>
        <taxon>Spermatophyta</taxon>
        <taxon>Magnoliopsida</taxon>
        <taxon>Liliopsida</taxon>
        <taxon>Poales</taxon>
        <taxon>Poaceae</taxon>
        <taxon>BOP clade</taxon>
        <taxon>Pooideae</taxon>
        <taxon>Triticodae</taxon>
        <taxon>Triticeae</taxon>
        <taxon>Triticinae</taxon>
        <taxon>Triticum</taxon>
    </lineage>
</organism>
<name>A0A9R1NQJ8_TRITD</name>
<protein>
    <submittedName>
        <fullName evidence="2">Uncharacterized protein</fullName>
    </submittedName>
</protein>
<dbReference type="Proteomes" id="UP000324705">
    <property type="component" value="Chromosome 2A"/>
</dbReference>
<gene>
    <name evidence="2" type="ORF">TRITD_2Av1G081560</name>
</gene>
<reference evidence="2 3" key="1">
    <citation type="submission" date="2017-09" db="EMBL/GenBank/DDBJ databases">
        <authorList>
            <consortium name="International Durum Wheat Genome Sequencing Consortium (IDWGSC)"/>
            <person name="Milanesi L."/>
        </authorList>
    </citation>
    <scope>NUCLEOTIDE SEQUENCE [LARGE SCALE GENOMIC DNA]</scope>
    <source>
        <strain evidence="3">cv. Svevo</strain>
    </source>
</reference>
<evidence type="ECO:0000256" key="1">
    <source>
        <dbReference type="SAM" id="MobiDB-lite"/>
    </source>
</evidence>
<proteinExistence type="predicted"/>
<evidence type="ECO:0000313" key="2">
    <source>
        <dbReference type="EMBL" id="VAH29202.1"/>
    </source>
</evidence>
<sequence>MTAESQTESHAKLTDANMAVMESANLDAAEKKVTTVENDGLSLMARQHTKQTKAVRKKVGRGLDPTYTRRSFFPHWRSVLQARLPLKVYPAYASSDPSPNHKLGPMPRTSPFTSNNQPRRSFVTAAIGAFRLLKVLK</sequence>